<reference evidence="3" key="1">
    <citation type="submission" date="2024-06" db="EMBL/GenBank/DDBJ databases">
        <authorList>
            <person name="Ryan C."/>
        </authorList>
    </citation>
    <scope>NUCLEOTIDE SEQUENCE [LARGE SCALE GENOMIC DNA]</scope>
</reference>
<gene>
    <name evidence="2" type="ORF">URODEC1_LOCUS106234</name>
</gene>
<name>A0ABC9FLG5_9POAL</name>
<dbReference type="Pfam" id="PF00646">
    <property type="entry name" value="F-box"/>
    <property type="match status" value="1"/>
</dbReference>
<evidence type="ECO:0000313" key="3">
    <source>
        <dbReference type="Proteomes" id="UP001497457"/>
    </source>
</evidence>
<organism evidence="2 3">
    <name type="scientific">Urochloa decumbens</name>
    <dbReference type="NCBI Taxonomy" id="240449"/>
    <lineage>
        <taxon>Eukaryota</taxon>
        <taxon>Viridiplantae</taxon>
        <taxon>Streptophyta</taxon>
        <taxon>Embryophyta</taxon>
        <taxon>Tracheophyta</taxon>
        <taxon>Spermatophyta</taxon>
        <taxon>Magnoliopsida</taxon>
        <taxon>Liliopsida</taxon>
        <taxon>Poales</taxon>
        <taxon>Poaceae</taxon>
        <taxon>PACMAD clade</taxon>
        <taxon>Panicoideae</taxon>
        <taxon>Panicodae</taxon>
        <taxon>Paniceae</taxon>
        <taxon>Melinidinae</taxon>
        <taxon>Urochloa</taxon>
    </lineage>
</organism>
<proteinExistence type="predicted"/>
<dbReference type="InterPro" id="IPR011043">
    <property type="entry name" value="Gal_Oxase/kelch_b-propeller"/>
</dbReference>
<accession>A0ABC9FLG5</accession>
<evidence type="ECO:0000313" key="2">
    <source>
        <dbReference type="EMBL" id="CAL5076583.1"/>
    </source>
</evidence>
<dbReference type="SUPFAM" id="SSF81383">
    <property type="entry name" value="F-box domain"/>
    <property type="match status" value="1"/>
</dbReference>
<dbReference type="InterPro" id="IPR036047">
    <property type="entry name" value="F-box-like_dom_sf"/>
</dbReference>
<dbReference type="Proteomes" id="UP001497457">
    <property type="component" value="Chromosome 6rd"/>
</dbReference>
<reference evidence="2 3" key="2">
    <citation type="submission" date="2024-10" db="EMBL/GenBank/DDBJ databases">
        <authorList>
            <person name="Ryan C."/>
        </authorList>
    </citation>
    <scope>NUCLEOTIDE SEQUENCE [LARGE SCALE GENOMIC DNA]</scope>
</reference>
<dbReference type="SMART" id="SM00256">
    <property type="entry name" value="FBOX"/>
    <property type="match status" value="1"/>
</dbReference>
<dbReference type="PANTHER" id="PTHR31111">
    <property type="entry name" value="BNAA05G37150D PROTEIN-RELATED"/>
    <property type="match status" value="1"/>
</dbReference>
<dbReference type="SUPFAM" id="SSF50965">
    <property type="entry name" value="Galactose oxidase, central domain"/>
    <property type="match status" value="1"/>
</dbReference>
<feature type="domain" description="F-box" evidence="1">
    <location>
        <begin position="26"/>
        <end position="65"/>
    </location>
</feature>
<dbReference type="PANTHER" id="PTHR31111:SF133">
    <property type="entry name" value="OS07G0196600 PROTEIN"/>
    <property type="match status" value="1"/>
</dbReference>
<dbReference type="EMBL" id="OZ075116">
    <property type="protein sequence ID" value="CAL5076583.1"/>
    <property type="molecule type" value="Genomic_DNA"/>
</dbReference>
<evidence type="ECO:0000259" key="1">
    <source>
        <dbReference type="SMART" id="SM00256"/>
    </source>
</evidence>
<protein>
    <recommendedName>
        <fullName evidence="1">F-box domain-containing protein</fullName>
    </recommendedName>
</protein>
<dbReference type="AlphaFoldDB" id="A0ABC9FLG5"/>
<dbReference type="Gene3D" id="1.20.1280.50">
    <property type="match status" value="1"/>
</dbReference>
<sequence length="454" mass="50469">MVSSATHQETAPPDLAAHDAGALLPLTPDATYEVLLRLPGKSLCRLQVVCRAWRSLLSAPWFVAAHAAHNREPYYVAAAFHDAGALEREGQLVDVLDDVPSLPGRIVKPQVRGKKDDDTVVKTIELSGRFRQLNRASGAVVCQLWSKLEKERAARGSNLGDYGEPVYLFGQVTGTGEHKVLRMIPCRWNRSRKDLVEVCTLRGGCSPAPAEWRPKQAWNASARVVIGGVSYFLSVASYLFGQVTRTEAHKVFRMLPCRWNRNRKDLVEVCTLRGCNCNPPAPAKWRPKQGFPLPVVWNASTRVVIGGVAYFLSVAAYSSIMNPRSIKQQGWVVRFDLEAEEWRPDIRGPNSLVSGDLFDGHRDPSSEVITLANLNGSLVISLGSTRYMDLWFLMDSEKGLWVRQYSVQVERSGHCLPMQPLVMLEDGRIVTLITSTRLLQIYDPITGGFSSLMS</sequence>
<dbReference type="InterPro" id="IPR001810">
    <property type="entry name" value="F-box_dom"/>
</dbReference>
<keyword evidence="3" id="KW-1185">Reference proteome</keyword>